<protein>
    <submittedName>
        <fullName evidence="3">Uncharacterized protein</fullName>
    </submittedName>
</protein>
<comment type="caution">
    <text evidence="3">The sequence shown here is derived from an EMBL/GenBank/DDBJ whole genome shotgun (WGS) entry which is preliminary data.</text>
</comment>
<evidence type="ECO:0000313" key="4">
    <source>
        <dbReference type="Proteomes" id="UP000299102"/>
    </source>
</evidence>
<evidence type="ECO:0000313" key="3">
    <source>
        <dbReference type="EMBL" id="GBP37981.1"/>
    </source>
</evidence>
<evidence type="ECO:0000256" key="1">
    <source>
        <dbReference type="SAM" id="MobiDB-lite"/>
    </source>
</evidence>
<dbReference type="Proteomes" id="UP000299102">
    <property type="component" value="Unassembled WGS sequence"/>
</dbReference>
<feature type="compositionally biased region" description="Polar residues" evidence="1">
    <location>
        <begin position="1"/>
        <end position="14"/>
    </location>
</feature>
<dbReference type="AlphaFoldDB" id="A0A4C1VHM6"/>
<evidence type="ECO:0000256" key="2">
    <source>
        <dbReference type="SAM" id="Phobius"/>
    </source>
</evidence>
<accession>A0A4C1VHM6</accession>
<sequence>MSLQMCESSSNRRAQTGPPRGTKSLPARLWEWLQPFARFWGLVTAIVLNVALVYLHYLAPDAPQISRASRHSGR</sequence>
<keyword evidence="2" id="KW-0472">Membrane</keyword>
<reference evidence="3 4" key="1">
    <citation type="journal article" date="2019" name="Commun. Biol.">
        <title>The bagworm genome reveals a unique fibroin gene that provides high tensile strength.</title>
        <authorList>
            <person name="Kono N."/>
            <person name="Nakamura H."/>
            <person name="Ohtoshi R."/>
            <person name="Tomita M."/>
            <person name="Numata K."/>
            <person name="Arakawa K."/>
        </authorList>
    </citation>
    <scope>NUCLEOTIDE SEQUENCE [LARGE SCALE GENOMIC DNA]</scope>
</reference>
<proteinExistence type="predicted"/>
<keyword evidence="2" id="KW-0812">Transmembrane</keyword>
<name>A0A4C1VHM6_EUMVA</name>
<feature type="region of interest" description="Disordered" evidence="1">
    <location>
        <begin position="1"/>
        <end position="24"/>
    </location>
</feature>
<keyword evidence="2" id="KW-1133">Transmembrane helix</keyword>
<keyword evidence="4" id="KW-1185">Reference proteome</keyword>
<gene>
    <name evidence="3" type="ORF">EVAR_84968_1</name>
</gene>
<feature type="transmembrane region" description="Helical" evidence="2">
    <location>
        <begin position="39"/>
        <end position="59"/>
    </location>
</feature>
<organism evidence="3 4">
    <name type="scientific">Eumeta variegata</name>
    <name type="common">Bagworm moth</name>
    <name type="synonym">Eumeta japonica</name>
    <dbReference type="NCBI Taxonomy" id="151549"/>
    <lineage>
        <taxon>Eukaryota</taxon>
        <taxon>Metazoa</taxon>
        <taxon>Ecdysozoa</taxon>
        <taxon>Arthropoda</taxon>
        <taxon>Hexapoda</taxon>
        <taxon>Insecta</taxon>
        <taxon>Pterygota</taxon>
        <taxon>Neoptera</taxon>
        <taxon>Endopterygota</taxon>
        <taxon>Lepidoptera</taxon>
        <taxon>Glossata</taxon>
        <taxon>Ditrysia</taxon>
        <taxon>Tineoidea</taxon>
        <taxon>Psychidae</taxon>
        <taxon>Oiketicinae</taxon>
        <taxon>Eumeta</taxon>
    </lineage>
</organism>
<dbReference type="EMBL" id="BGZK01000341">
    <property type="protein sequence ID" value="GBP37981.1"/>
    <property type="molecule type" value="Genomic_DNA"/>
</dbReference>
<dbReference type="OrthoDB" id="5946061at2759"/>